<sequence length="525" mass="59515">METVIYVGDDPEYKDVRLEVPPKGSKAEYVALSHCWGGSIDIKLVVENLEKFKNVLPFKDLAANFQDAIEVTRKLEIDYLWIDSLCIIQDSDSNADWEREAKTMATVYRDCTLTVSAMSSKKSEDGFLTYRPDHGGAINWESARVKSLLDRDKDVQARVGRFDLRQEESLWDLEENPEKKGPLARRGWTLQENVLSPRHLYYGANMIHWTCPSARLSANGMRGMHKLDKQYPAASAVIFGDILRQQNQAPAHDVEEVLMDYYTLVDNYSARNLTKASDKLPAFSGIAQRLQPVLGDYLAGLWRRDIVRGLWWVKNVGGGPVSEYRAPSWSWASVDGPVLCATCSKEGGPFDIQVLDHTIHLADPNNPFGQVRWASLTLRGWTKRLIRPLKYRENPSEDLDDLFDVTVDEIQYLHDGIDRKKHVWSETRSVFLPGTGSREQNDNIAGEGHTSWIRLGSYFIVSGKYAVLLLRATPDEEGPLMRFWGLLVESVHGLRNEVFKRVGTLEGSVSAASLNSWQQRTVIIR</sequence>
<accession>A0ABR1P7K1</accession>
<dbReference type="InterPro" id="IPR010730">
    <property type="entry name" value="HET"/>
</dbReference>
<gene>
    <name evidence="2" type="ORF">SLS63_006605</name>
</gene>
<evidence type="ECO:0000313" key="2">
    <source>
        <dbReference type="EMBL" id="KAK7728376.1"/>
    </source>
</evidence>
<name>A0ABR1P7K1_DIAER</name>
<feature type="domain" description="Heterokaryon incompatibility" evidence="1">
    <location>
        <begin position="29"/>
        <end position="192"/>
    </location>
</feature>
<dbReference type="Pfam" id="PF06985">
    <property type="entry name" value="HET"/>
    <property type="match status" value="1"/>
</dbReference>
<dbReference type="EMBL" id="JAKNSF020000033">
    <property type="protein sequence ID" value="KAK7728376.1"/>
    <property type="molecule type" value="Genomic_DNA"/>
</dbReference>
<evidence type="ECO:0000313" key="3">
    <source>
        <dbReference type="Proteomes" id="UP001430848"/>
    </source>
</evidence>
<dbReference type="Proteomes" id="UP001430848">
    <property type="component" value="Unassembled WGS sequence"/>
</dbReference>
<comment type="caution">
    <text evidence="2">The sequence shown here is derived from an EMBL/GenBank/DDBJ whole genome shotgun (WGS) entry which is preliminary data.</text>
</comment>
<evidence type="ECO:0000259" key="1">
    <source>
        <dbReference type="Pfam" id="PF06985"/>
    </source>
</evidence>
<proteinExistence type="predicted"/>
<dbReference type="PANTHER" id="PTHR33112">
    <property type="entry name" value="DOMAIN PROTEIN, PUTATIVE-RELATED"/>
    <property type="match status" value="1"/>
</dbReference>
<protein>
    <recommendedName>
        <fullName evidence="1">Heterokaryon incompatibility domain-containing protein</fullName>
    </recommendedName>
</protein>
<dbReference type="PANTHER" id="PTHR33112:SF16">
    <property type="entry name" value="HETEROKARYON INCOMPATIBILITY DOMAIN-CONTAINING PROTEIN"/>
    <property type="match status" value="1"/>
</dbReference>
<keyword evidence="3" id="KW-1185">Reference proteome</keyword>
<reference evidence="2 3" key="1">
    <citation type="submission" date="2024-02" db="EMBL/GenBank/DDBJ databases">
        <title>De novo assembly and annotation of 12 fungi associated with fruit tree decline syndrome in Ontario, Canada.</title>
        <authorList>
            <person name="Sulman M."/>
            <person name="Ellouze W."/>
            <person name="Ilyukhin E."/>
        </authorList>
    </citation>
    <scope>NUCLEOTIDE SEQUENCE [LARGE SCALE GENOMIC DNA]</scope>
    <source>
        <strain evidence="2 3">M169</strain>
    </source>
</reference>
<organism evidence="2 3">
    <name type="scientific">Diaporthe eres</name>
    <name type="common">Phomopsis oblonga</name>
    <dbReference type="NCBI Taxonomy" id="83184"/>
    <lineage>
        <taxon>Eukaryota</taxon>
        <taxon>Fungi</taxon>
        <taxon>Dikarya</taxon>
        <taxon>Ascomycota</taxon>
        <taxon>Pezizomycotina</taxon>
        <taxon>Sordariomycetes</taxon>
        <taxon>Sordariomycetidae</taxon>
        <taxon>Diaporthales</taxon>
        <taxon>Diaporthaceae</taxon>
        <taxon>Diaporthe</taxon>
        <taxon>Diaporthe eres species complex</taxon>
    </lineage>
</organism>